<name>A0A5B7CJ94_PORTR</name>
<evidence type="ECO:0000313" key="1">
    <source>
        <dbReference type="EMBL" id="MPC07733.1"/>
    </source>
</evidence>
<accession>A0A5B7CJ94</accession>
<sequence>MTNHYLGRENRNSEVGALLNIGKSGTAPPDLETQIVRTCYFRTFEKFSALRTSAPRLVVRRYGGTEVRTESDSHSSGPLRVTAGSIITDRALRHKGHGTALTEATVSPVTSISERGQCTCLLKLHMSTIFNNTE</sequence>
<dbReference type="AlphaFoldDB" id="A0A5B7CJ94"/>
<organism evidence="1 2">
    <name type="scientific">Portunus trituberculatus</name>
    <name type="common">Swimming crab</name>
    <name type="synonym">Neptunus trituberculatus</name>
    <dbReference type="NCBI Taxonomy" id="210409"/>
    <lineage>
        <taxon>Eukaryota</taxon>
        <taxon>Metazoa</taxon>
        <taxon>Ecdysozoa</taxon>
        <taxon>Arthropoda</taxon>
        <taxon>Crustacea</taxon>
        <taxon>Multicrustacea</taxon>
        <taxon>Malacostraca</taxon>
        <taxon>Eumalacostraca</taxon>
        <taxon>Eucarida</taxon>
        <taxon>Decapoda</taxon>
        <taxon>Pleocyemata</taxon>
        <taxon>Brachyura</taxon>
        <taxon>Eubrachyura</taxon>
        <taxon>Portunoidea</taxon>
        <taxon>Portunidae</taxon>
        <taxon>Portuninae</taxon>
        <taxon>Portunus</taxon>
    </lineage>
</organism>
<proteinExistence type="predicted"/>
<dbReference type="EMBL" id="VSRR010000007">
    <property type="protein sequence ID" value="MPC07733.1"/>
    <property type="molecule type" value="Genomic_DNA"/>
</dbReference>
<reference evidence="1 2" key="1">
    <citation type="submission" date="2019-05" db="EMBL/GenBank/DDBJ databases">
        <title>Another draft genome of Portunus trituberculatus and its Hox gene families provides insights of decapod evolution.</title>
        <authorList>
            <person name="Jeong J.-H."/>
            <person name="Song I."/>
            <person name="Kim S."/>
            <person name="Choi T."/>
            <person name="Kim D."/>
            <person name="Ryu S."/>
            <person name="Kim W."/>
        </authorList>
    </citation>
    <scope>NUCLEOTIDE SEQUENCE [LARGE SCALE GENOMIC DNA]</scope>
    <source>
        <tissue evidence="1">Muscle</tissue>
    </source>
</reference>
<evidence type="ECO:0000313" key="2">
    <source>
        <dbReference type="Proteomes" id="UP000324222"/>
    </source>
</evidence>
<keyword evidence="2" id="KW-1185">Reference proteome</keyword>
<protein>
    <submittedName>
        <fullName evidence="1">Uncharacterized protein</fullName>
    </submittedName>
</protein>
<comment type="caution">
    <text evidence="1">The sequence shown here is derived from an EMBL/GenBank/DDBJ whole genome shotgun (WGS) entry which is preliminary data.</text>
</comment>
<dbReference type="Proteomes" id="UP000324222">
    <property type="component" value="Unassembled WGS sequence"/>
</dbReference>
<gene>
    <name evidence="1" type="ORF">E2C01_000299</name>
</gene>